<evidence type="ECO:0000313" key="6">
    <source>
        <dbReference type="EMBL" id="MBR0667924.1"/>
    </source>
</evidence>
<comment type="subcellular location">
    <subcellularLocation>
        <location evidence="1">Cell envelope</location>
    </subcellularLocation>
</comment>
<keyword evidence="3" id="KW-0813">Transport</keyword>
<dbReference type="PIRSF" id="PIRSF006470">
    <property type="entry name" value="DctB"/>
    <property type="match status" value="1"/>
</dbReference>
<dbReference type="Gene3D" id="3.40.190.170">
    <property type="entry name" value="Bacterial extracellular solute-binding protein, family 7"/>
    <property type="match status" value="1"/>
</dbReference>
<dbReference type="PANTHER" id="PTHR33376:SF4">
    <property type="entry name" value="SIALIC ACID-BINDING PERIPLASMIC PROTEIN SIAP"/>
    <property type="match status" value="1"/>
</dbReference>
<evidence type="ECO:0000256" key="2">
    <source>
        <dbReference type="ARBA" id="ARBA00009023"/>
    </source>
</evidence>
<protein>
    <submittedName>
        <fullName evidence="6">DctP family TRAP transporter solute-binding subunit</fullName>
    </submittedName>
</protein>
<evidence type="ECO:0000256" key="3">
    <source>
        <dbReference type="ARBA" id="ARBA00022448"/>
    </source>
</evidence>
<comment type="similarity">
    <text evidence="2">Belongs to the bacterial solute-binding protein 7 family.</text>
</comment>
<gene>
    <name evidence="6" type="ORF">GXW71_26450</name>
</gene>
<evidence type="ECO:0000256" key="5">
    <source>
        <dbReference type="SAM" id="SignalP"/>
    </source>
</evidence>
<name>A0ABS5F5U9_9PROT</name>
<accession>A0ABS5F5U9</accession>
<keyword evidence="7" id="KW-1185">Reference proteome</keyword>
<dbReference type="PANTHER" id="PTHR33376">
    <property type="match status" value="1"/>
</dbReference>
<dbReference type="Proteomes" id="UP001196870">
    <property type="component" value="Unassembled WGS sequence"/>
</dbReference>
<evidence type="ECO:0000256" key="1">
    <source>
        <dbReference type="ARBA" id="ARBA00004196"/>
    </source>
</evidence>
<sequence>MQIIPRLALGALLAAALTAPALAQTEITVQHPLPLQSHYGAGATALKEALERATGGRYRVTIQRNDNEREMIESVQIGTLDCTITSTGPVGNFVPAVRVVDVPFLFRDYAHARGVLDSEIGQQLLGQFTPRGLTGVVWLENGFRHLTNSRHAVNSPDDIRGLKVRTMENPVHMRAFRALGALPTPMAFSELVPALQQGTVDGQENPIPVIVANNLNQVQRFLTLTGHVYSPALLICNPAMLQRLAAADRTAFQAAAVAAQRANRDRVTADENTGVEELRRRGMTVTTEVDRGRFQTALAAAFAQYERELDGALLRRIRDWRAAQ</sequence>
<comment type="caution">
    <text evidence="6">The sequence shown here is derived from an EMBL/GenBank/DDBJ whole genome shotgun (WGS) entry which is preliminary data.</text>
</comment>
<organism evidence="6 7">
    <name type="scientific">Plastoroseomonas hellenica</name>
    <dbReference type="NCBI Taxonomy" id="2687306"/>
    <lineage>
        <taxon>Bacteria</taxon>
        <taxon>Pseudomonadati</taxon>
        <taxon>Pseudomonadota</taxon>
        <taxon>Alphaproteobacteria</taxon>
        <taxon>Acetobacterales</taxon>
        <taxon>Acetobacteraceae</taxon>
        <taxon>Plastoroseomonas</taxon>
    </lineage>
</organism>
<evidence type="ECO:0000313" key="7">
    <source>
        <dbReference type="Proteomes" id="UP001196870"/>
    </source>
</evidence>
<dbReference type="RefSeq" id="WP_211855701.1">
    <property type="nucleotide sequence ID" value="NZ_JAAGBB010000044.1"/>
</dbReference>
<dbReference type="Pfam" id="PF03480">
    <property type="entry name" value="DctP"/>
    <property type="match status" value="1"/>
</dbReference>
<feature type="chain" id="PRO_5045134846" evidence="5">
    <location>
        <begin position="24"/>
        <end position="324"/>
    </location>
</feature>
<dbReference type="NCBIfam" id="TIGR00787">
    <property type="entry name" value="dctP"/>
    <property type="match status" value="1"/>
</dbReference>
<feature type="signal peptide" evidence="5">
    <location>
        <begin position="1"/>
        <end position="23"/>
    </location>
</feature>
<evidence type="ECO:0000256" key="4">
    <source>
        <dbReference type="ARBA" id="ARBA00022729"/>
    </source>
</evidence>
<dbReference type="NCBIfam" id="NF037995">
    <property type="entry name" value="TRAP_S1"/>
    <property type="match status" value="1"/>
</dbReference>
<dbReference type="InterPro" id="IPR018389">
    <property type="entry name" value="DctP_fam"/>
</dbReference>
<dbReference type="InterPro" id="IPR004682">
    <property type="entry name" value="TRAP_DctP"/>
</dbReference>
<keyword evidence="4 5" id="KW-0732">Signal</keyword>
<dbReference type="EMBL" id="JAAGBB010000044">
    <property type="protein sequence ID" value="MBR0667924.1"/>
    <property type="molecule type" value="Genomic_DNA"/>
</dbReference>
<dbReference type="InterPro" id="IPR038404">
    <property type="entry name" value="TRAP_DctP_sf"/>
</dbReference>
<reference evidence="7" key="1">
    <citation type="journal article" date="2021" name="Syst. Appl. Microbiol.">
        <title>Roseomonas hellenica sp. nov., isolated from roots of wild-growing Alkanna tinctoria.</title>
        <authorList>
            <person name="Rat A."/>
            <person name="Naranjo H.D."/>
            <person name="Lebbe L."/>
            <person name="Cnockaert M."/>
            <person name="Krigas N."/>
            <person name="Grigoriadou K."/>
            <person name="Maloupa E."/>
            <person name="Willems A."/>
        </authorList>
    </citation>
    <scope>NUCLEOTIDE SEQUENCE [LARGE SCALE GENOMIC DNA]</scope>
    <source>
        <strain evidence="7">LMG 31523</strain>
    </source>
</reference>
<proteinExistence type="inferred from homology"/>